<evidence type="ECO:0000313" key="2">
    <source>
        <dbReference type="EMBL" id="EJX01136.1"/>
    </source>
</evidence>
<keyword evidence="1" id="KW-1133">Transmembrane helix</keyword>
<accession>J9CM17</accession>
<organism evidence="2">
    <name type="scientific">gut metagenome</name>
    <dbReference type="NCBI Taxonomy" id="749906"/>
    <lineage>
        <taxon>unclassified sequences</taxon>
        <taxon>metagenomes</taxon>
        <taxon>organismal metagenomes</taxon>
    </lineage>
</organism>
<comment type="caution">
    <text evidence="2">The sequence shown here is derived from an EMBL/GenBank/DDBJ whole genome shotgun (WGS) entry which is preliminary data.</text>
</comment>
<sequence>MTMVKMMSSTSIHYVMLAGILFIFSYRFYHENVIMKEKKRGVKSVYQS</sequence>
<keyword evidence="1" id="KW-0812">Transmembrane</keyword>
<dbReference type="EMBL" id="AMCI01003086">
    <property type="protein sequence ID" value="EJX01136.1"/>
    <property type="molecule type" value="Genomic_DNA"/>
</dbReference>
<dbReference type="AlphaFoldDB" id="J9CM17"/>
<proteinExistence type="predicted"/>
<keyword evidence="1" id="KW-0472">Membrane</keyword>
<evidence type="ECO:0000256" key="1">
    <source>
        <dbReference type="SAM" id="Phobius"/>
    </source>
</evidence>
<protein>
    <submittedName>
        <fullName evidence="2">Uncharacterized protein</fullName>
    </submittedName>
</protein>
<feature type="transmembrane region" description="Helical" evidence="1">
    <location>
        <begin position="12"/>
        <end position="29"/>
    </location>
</feature>
<reference evidence="2" key="1">
    <citation type="journal article" date="2012" name="PLoS ONE">
        <title>Gene sets for utilization of primary and secondary nutrition supplies in the distal gut of endangered iberian lynx.</title>
        <authorList>
            <person name="Alcaide M."/>
            <person name="Messina E."/>
            <person name="Richter M."/>
            <person name="Bargiela R."/>
            <person name="Peplies J."/>
            <person name="Huws S.A."/>
            <person name="Newbold C.J."/>
            <person name="Golyshin P.N."/>
            <person name="Simon M.A."/>
            <person name="Lopez G."/>
            <person name="Yakimov M.M."/>
            <person name="Ferrer M."/>
        </authorList>
    </citation>
    <scope>NUCLEOTIDE SEQUENCE</scope>
</reference>
<gene>
    <name evidence="2" type="ORF">EVA_10758</name>
</gene>
<name>J9CM17_9ZZZZ</name>